<dbReference type="InterPro" id="IPR013078">
    <property type="entry name" value="His_Pase_superF_clade-1"/>
</dbReference>
<dbReference type="Pfam" id="PF00300">
    <property type="entry name" value="His_Phos_1"/>
    <property type="match status" value="1"/>
</dbReference>
<dbReference type="Proteomes" id="UP000019473">
    <property type="component" value="Unassembled WGS sequence"/>
</dbReference>
<dbReference type="PANTHER" id="PTHR48100">
    <property type="entry name" value="BROAD-SPECIFICITY PHOSPHATASE YOR283W-RELATED"/>
    <property type="match status" value="1"/>
</dbReference>
<dbReference type="AlphaFoldDB" id="W9W7G5"/>
<dbReference type="GeneID" id="19174994"/>
<accession>W9W7G5</accession>
<keyword evidence="3" id="KW-1185">Reference proteome</keyword>
<evidence type="ECO:0000313" key="3">
    <source>
        <dbReference type="Proteomes" id="UP000019473"/>
    </source>
</evidence>
<dbReference type="SUPFAM" id="SSF53254">
    <property type="entry name" value="Phosphoglycerate mutase-like"/>
    <property type="match status" value="1"/>
</dbReference>
<gene>
    <name evidence="2" type="ORF">A1O7_00377</name>
</gene>
<protein>
    <submittedName>
        <fullName evidence="2">Uncharacterized protein</fullName>
    </submittedName>
</protein>
<dbReference type="PANTHER" id="PTHR48100:SF54">
    <property type="entry name" value="PHOSPHATASE SPAC5H10.03-RELATED"/>
    <property type="match status" value="1"/>
</dbReference>
<dbReference type="VEuPathDB" id="FungiDB:A1O7_00377"/>
<dbReference type="InterPro" id="IPR050275">
    <property type="entry name" value="PGM_Phosphatase"/>
</dbReference>
<dbReference type="CDD" id="cd07067">
    <property type="entry name" value="HP_PGM_like"/>
    <property type="match status" value="1"/>
</dbReference>
<evidence type="ECO:0000256" key="1">
    <source>
        <dbReference type="SAM" id="MobiDB-lite"/>
    </source>
</evidence>
<feature type="region of interest" description="Disordered" evidence="1">
    <location>
        <begin position="222"/>
        <end position="247"/>
    </location>
</feature>
<dbReference type="HOGENOM" id="CLU_039184_1_0_1"/>
<reference evidence="2 3" key="1">
    <citation type="submission" date="2013-03" db="EMBL/GenBank/DDBJ databases">
        <title>The Genome Sequence of Cladophialophora yegresii CBS 114405.</title>
        <authorList>
            <consortium name="The Broad Institute Genomics Platform"/>
            <person name="Cuomo C."/>
            <person name="de Hoog S."/>
            <person name="Gorbushina A."/>
            <person name="Walker B."/>
            <person name="Young S.K."/>
            <person name="Zeng Q."/>
            <person name="Gargeya S."/>
            <person name="Fitzgerald M."/>
            <person name="Haas B."/>
            <person name="Abouelleil A."/>
            <person name="Allen A.W."/>
            <person name="Alvarado L."/>
            <person name="Arachchi H.M."/>
            <person name="Berlin A.M."/>
            <person name="Chapman S.B."/>
            <person name="Gainer-Dewar J."/>
            <person name="Goldberg J."/>
            <person name="Griggs A."/>
            <person name="Gujja S."/>
            <person name="Hansen M."/>
            <person name="Howarth C."/>
            <person name="Imamovic A."/>
            <person name="Ireland A."/>
            <person name="Larimer J."/>
            <person name="McCowan C."/>
            <person name="Murphy C."/>
            <person name="Pearson M."/>
            <person name="Poon T.W."/>
            <person name="Priest M."/>
            <person name="Roberts A."/>
            <person name="Saif S."/>
            <person name="Shea T."/>
            <person name="Sisk P."/>
            <person name="Sykes S."/>
            <person name="Wortman J."/>
            <person name="Nusbaum C."/>
            <person name="Birren B."/>
        </authorList>
    </citation>
    <scope>NUCLEOTIDE SEQUENCE [LARGE SCALE GENOMIC DNA]</scope>
    <source>
        <strain evidence="2 3">CBS 114405</strain>
    </source>
</reference>
<dbReference type="InterPro" id="IPR029033">
    <property type="entry name" value="His_PPase_superfam"/>
</dbReference>
<dbReference type="GO" id="GO:0016791">
    <property type="term" value="F:phosphatase activity"/>
    <property type="evidence" value="ECO:0007669"/>
    <property type="project" value="TreeGrafter"/>
</dbReference>
<dbReference type="SMART" id="SM00855">
    <property type="entry name" value="PGAM"/>
    <property type="match status" value="1"/>
</dbReference>
<organism evidence="2 3">
    <name type="scientific">Cladophialophora yegresii CBS 114405</name>
    <dbReference type="NCBI Taxonomy" id="1182544"/>
    <lineage>
        <taxon>Eukaryota</taxon>
        <taxon>Fungi</taxon>
        <taxon>Dikarya</taxon>
        <taxon>Ascomycota</taxon>
        <taxon>Pezizomycotina</taxon>
        <taxon>Eurotiomycetes</taxon>
        <taxon>Chaetothyriomycetidae</taxon>
        <taxon>Chaetothyriales</taxon>
        <taxon>Herpotrichiellaceae</taxon>
        <taxon>Cladophialophora</taxon>
    </lineage>
</organism>
<dbReference type="RefSeq" id="XP_007752609.1">
    <property type="nucleotide sequence ID" value="XM_007754419.1"/>
</dbReference>
<feature type="region of interest" description="Disordered" evidence="1">
    <location>
        <begin position="266"/>
        <end position="320"/>
    </location>
</feature>
<dbReference type="eggNOG" id="KOG4754">
    <property type="taxonomic scope" value="Eukaryota"/>
</dbReference>
<dbReference type="EMBL" id="AMGW01000001">
    <property type="protein sequence ID" value="EXJ64042.1"/>
    <property type="molecule type" value="Genomic_DNA"/>
</dbReference>
<sequence>MPSQPMIHLVRHAQGFHNLGTEFHSLPDPRLTPLGESQCAKLQEEHFPAERQQSISLITASPLTRTLHTAFLTFKPALSSQGTKCKPTILAIPDAQETSDYPCDTGSDVPVLKAFIEEQKWPVDLSLLTDTWNVKTLENRYSPASAAIKARARDCRKLLREKARDLASNGDENVEIVLVTHGGYLHYLTDDWEDAAKLSGTGWDNTEYRTYTFETSFLSDDDSQAHLTETRESRQRRGISHPMPDHEEQKGLFDRVMQGWEDQGLQNPAKLSPAVADEEAAEEHGQQPADLQRHVTQAADEAEKTEINTQNQPQSVTVRG</sequence>
<dbReference type="Gene3D" id="3.40.50.1240">
    <property type="entry name" value="Phosphoglycerate mutase-like"/>
    <property type="match status" value="1"/>
</dbReference>
<dbReference type="OrthoDB" id="496981at2759"/>
<name>W9W7G5_9EURO</name>
<comment type="caution">
    <text evidence="2">The sequence shown here is derived from an EMBL/GenBank/DDBJ whole genome shotgun (WGS) entry which is preliminary data.</text>
</comment>
<proteinExistence type="predicted"/>
<evidence type="ECO:0000313" key="2">
    <source>
        <dbReference type="EMBL" id="EXJ64042.1"/>
    </source>
</evidence>
<dbReference type="GO" id="GO:0005737">
    <property type="term" value="C:cytoplasm"/>
    <property type="evidence" value="ECO:0007669"/>
    <property type="project" value="TreeGrafter"/>
</dbReference>
<feature type="compositionally biased region" description="Polar residues" evidence="1">
    <location>
        <begin position="307"/>
        <end position="320"/>
    </location>
</feature>